<proteinExistence type="predicted"/>
<name>W4RUT7_9BACI</name>
<comment type="caution">
    <text evidence="1">The sequence shown here is derived from an EMBL/GenBank/DDBJ whole genome shotgun (WGS) entry which is preliminary data.</text>
</comment>
<gene>
    <name evidence="1" type="ORF">JCM21738_5274</name>
</gene>
<organism evidence="1 2">
    <name type="scientific">Mesobacillus boroniphilus JCM 21738</name>
    <dbReference type="NCBI Taxonomy" id="1294265"/>
    <lineage>
        <taxon>Bacteria</taxon>
        <taxon>Bacillati</taxon>
        <taxon>Bacillota</taxon>
        <taxon>Bacilli</taxon>
        <taxon>Bacillales</taxon>
        <taxon>Bacillaceae</taxon>
        <taxon>Mesobacillus</taxon>
    </lineage>
</organism>
<accession>W4RUT7</accession>
<dbReference type="RefSeq" id="WP_243463112.1">
    <property type="nucleotide sequence ID" value="NZ_BAUW01000137.1"/>
</dbReference>
<dbReference type="AlphaFoldDB" id="W4RUT7"/>
<protein>
    <submittedName>
        <fullName evidence="1">Uncharacterized protein</fullName>
    </submittedName>
</protein>
<dbReference type="EMBL" id="BAUW01000137">
    <property type="protein sequence ID" value="GAE48190.1"/>
    <property type="molecule type" value="Genomic_DNA"/>
</dbReference>
<reference evidence="1 2" key="1">
    <citation type="submission" date="2013-12" db="EMBL/GenBank/DDBJ databases">
        <title>NBRP : Genome information of microbial organism related human and environment.</title>
        <authorList>
            <person name="Hattori M."/>
            <person name="Oshima K."/>
            <person name="Inaba H."/>
            <person name="Suda W."/>
            <person name="Sakamoto M."/>
            <person name="Iino T."/>
            <person name="Kitahara M."/>
            <person name="Oshida Y."/>
            <person name="Iida T."/>
            <person name="Kudo T."/>
            <person name="Itoh T."/>
            <person name="Ahmed I."/>
            <person name="Ohkuma M."/>
        </authorList>
    </citation>
    <scope>NUCLEOTIDE SEQUENCE [LARGE SCALE GENOMIC DNA]</scope>
    <source>
        <strain evidence="1 2">JCM 21738</strain>
    </source>
</reference>
<evidence type="ECO:0000313" key="1">
    <source>
        <dbReference type="EMBL" id="GAE48190.1"/>
    </source>
</evidence>
<sequence length="84" mass="9362">MEKFKKIEVEQLNIVDKDGTVRLKLFNNQNIPPAIIDGEDILPGHRQSDPIAGMMFYNAEGDEAGGLILVVKKTMMAIIHLVEV</sequence>
<keyword evidence="2" id="KW-1185">Reference proteome</keyword>
<evidence type="ECO:0000313" key="2">
    <source>
        <dbReference type="Proteomes" id="UP000018949"/>
    </source>
</evidence>
<dbReference type="Proteomes" id="UP000018949">
    <property type="component" value="Unassembled WGS sequence"/>
</dbReference>